<organism evidence="2 3">
    <name type="scientific">Bacillus kandeliae</name>
    <dbReference type="NCBI Taxonomy" id="3129297"/>
    <lineage>
        <taxon>Bacteria</taxon>
        <taxon>Bacillati</taxon>
        <taxon>Bacillota</taxon>
        <taxon>Bacilli</taxon>
        <taxon>Bacillales</taxon>
        <taxon>Bacillaceae</taxon>
        <taxon>Bacillus</taxon>
    </lineage>
</organism>
<feature type="transmembrane region" description="Helical" evidence="1">
    <location>
        <begin position="39"/>
        <end position="60"/>
    </location>
</feature>
<dbReference type="EMBL" id="CP147404">
    <property type="protein sequence ID" value="WXB94087.1"/>
    <property type="molecule type" value="Genomic_DNA"/>
</dbReference>
<gene>
    <name evidence="2" type="ORF">WDJ61_05520</name>
</gene>
<dbReference type="RefSeq" id="WP_338753681.1">
    <property type="nucleotide sequence ID" value="NZ_CP147404.1"/>
</dbReference>
<feature type="transmembrane region" description="Helical" evidence="1">
    <location>
        <begin position="72"/>
        <end position="92"/>
    </location>
</feature>
<reference evidence="2 3" key="1">
    <citation type="submission" date="2024-02" db="EMBL/GenBank/DDBJ databases">
        <title>Seven novel Bacillus-like species.</title>
        <authorList>
            <person name="Liu G."/>
        </authorList>
    </citation>
    <scope>NUCLEOTIDE SEQUENCE [LARGE SCALE GENOMIC DNA]</scope>
    <source>
        <strain evidence="2 3">FJAT-52991</strain>
    </source>
</reference>
<keyword evidence="3" id="KW-1185">Reference proteome</keyword>
<dbReference type="InterPro" id="IPR021560">
    <property type="entry name" value="DUF3021"/>
</dbReference>
<evidence type="ECO:0000313" key="3">
    <source>
        <dbReference type="Proteomes" id="UP001387364"/>
    </source>
</evidence>
<dbReference type="Pfam" id="PF11457">
    <property type="entry name" value="DUF3021"/>
    <property type="match status" value="1"/>
</dbReference>
<keyword evidence="1" id="KW-1133">Transmembrane helix</keyword>
<evidence type="ECO:0000256" key="1">
    <source>
        <dbReference type="SAM" id="Phobius"/>
    </source>
</evidence>
<dbReference type="Proteomes" id="UP001387364">
    <property type="component" value="Chromosome"/>
</dbReference>
<protein>
    <submittedName>
        <fullName evidence="2">DUF3021 domain-containing protein</fullName>
    </submittedName>
</protein>
<keyword evidence="1" id="KW-0472">Membrane</keyword>
<feature type="transmembrane region" description="Helical" evidence="1">
    <location>
        <begin position="98"/>
        <end position="121"/>
    </location>
</feature>
<evidence type="ECO:0000313" key="2">
    <source>
        <dbReference type="EMBL" id="WXB94087.1"/>
    </source>
</evidence>
<feature type="transmembrane region" description="Helical" evidence="1">
    <location>
        <begin position="9"/>
        <end position="27"/>
    </location>
</feature>
<proteinExistence type="predicted"/>
<sequence length="136" mass="15516">MGIEAVKRGLAGLGFGAVITFIALTALDRWNIDISLHEIWVQMLASLAIGGYFGIASLIFDIEKWSPLKQTASHFCLSVIAFYPIALTIGWIPLQFVAIFASLMIFILVYVFFWICFRWYFKRMERALNASIKNER</sequence>
<keyword evidence="1" id="KW-0812">Transmembrane</keyword>
<name>A0ABZ2N9Y9_9BACI</name>
<accession>A0ABZ2N9Y9</accession>